<gene>
    <name evidence="2" type="ORF">LSAT_V11C800398390</name>
</gene>
<feature type="region of interest" description="Disordered" evidence="1">
    <location>
        <begin position="617"/>
        <end position="697"/>
    </location>
</feature>
<evidence type="ECO:0000313" key="2">
    <source>
        <dbReference type="EMBL" id="KAJ0190752.1"/>
    </source>
</evidence>
<feature type="region of interest" description="Disordered" evidence="1">
    <location>
        <begin position="362"/>
        <end position="389"/>
    </location>
</feature>
<evidence type="ECO:0000313" key="3">
    <source>
        <dbReference type="Proteomes" id="UP000235145"/>
    </source>
</evidence>
<feature type="compositionally biased region" description="Low complexity" evidence="1">
    <location>
        <begin position="658"/>
        <end position="675"/>
    </location>
</feature>
<organism evidence="2 3">
    <name type="scientific">Lactuca sativa</name>
    <name type="common">Garden lettuce</name>
    <dbReference type="NCBI Taxonomy" id="4236"/>
    <lineage>
        <taxon>Eukaryota</taxon>
        <taxon>Viridiplantae</taxon>
        <taxon>Streptophyta</taxon>
        <taxon>Embryophyta</taxon>
        <taxon>Tracheophyta</taxon>
        <taxon>Spermatophyta</taxon>
        <taxon>Magnoliopsida</taxon>
        <taxon>eudicotyledons</taxon>
        <taxon>Gunneridae</taxon>
        <taxon>Pentapetalae</taxon>
        <taxon>asterids</taxon>
        <taxon>campanulids</taxon>
        <taxon>Asterales</taxon>
        <taxon>Asteraceae</taxon>
        <taxon>Cichorioideae</taxon>
        <taxon>Cichorieae</taxon>
        <taxon>Lactucinae</taxon>
        <taxon>Lactuca</taxon>
    </lineage>
</organism>
<feature type="compositionally biased region" description="Basic and acidic residues" evidence="1">
    <location>
        <begin position="194"/>
        <end position="208"/>
    </location>
</feature>
<accession>A0A9R1UPH9</accession>
<feature type="region of interest" description="Disordered" evidence="1">
    <location>
        <begin position="422"/>
        <end position="451"/>
    </location>
</feature>
<feature type="region of interest" description="Disordered" evidence="1">
    <location>
        <begin position="271"/>
        <end position="292"/>
    </location>
</feature>
<keyword evidence="3" id="KW-1185">Reference proteome</keyword>
<dbReference type="PANTHER" id="PTHR31115">
    <property type="entry name" value="OS05G0107300 PROTEIN"/>
    <property type="match status" value="1"/>
</dbReference>
<name>A0A9R1UPH9_LACSA</name>
<feature type="region of interest" description="Disordered" evidence="1">
    <location>
        <begin position="163"/>
        <end position="257"/>
    </location>
</feature>
<dbReference type="EMBL" id="NBSK02000008">
    <property type="protein sequence ID" value="KAJ0190752.1"/>
    <property type="molecule type" value="Genomic_DNA"/>
</dbReference>
<sequence>MEERLVKLDNYTEAVTSKKQQRSELKFNGRTDALNMKITTRMKSVNESVEDRPKNICLSKRARTSVSEFQAECQINGLKKKPVAMAKDVNFLKDSGRESDQFEKIRRLAAVEEGWDKKIKRKRSIGTILSRPIDRDEVPKRATQNRVVDEHGVQQYDARISRSNNCDDSYTTCPSPLTKKKASRTTQIGWETAMSKERLTSQESDNNHKASLSQWVGQRPPKLPRTRRSNSNLVSPVSNQDDCSPSNGTPRHATNGSLKLILKLDTLQTEVEESVGGEKQTKGKMGNNEADGIHVQDIGPCATTLARKNKAFINEESVLRKGRSARGLLISRCSKSPMGNELDKAGCKKNDSKSGRRLKRLSEYKGLSNDAPLQNSSSPYSTGESDDDQEQLLSAASHAHIASSCSRPFLKKVESSFTPISSEEKSLLSQQLGVDALPSEERKRRTPRQQTESLLKKHDMVDETCNGHTPFYQRVLSALIIEDGNEIDGLEEWDSRNTQIQKSFSDKYGLSDFEPRKKARVENGCGQSLGLTKKSFTEDEMLGGTSNSKLHGCQYEEMSIDDKLLLELQCIGLCPDTLPGLEENEDEMIPHENEADEDLAINKAKISNRGKSKKLLLNNICGGTRGKRSARAATKPPRAPKPKPSQKTNLPPTPEGKSMTMTTTTQPHHPIQPSTSQSVNNKRRDNGSEENDVTTPVEDLVGIDDELGDQHDLSSLLIFDEEDPQVDLDLDMDMDFAAGLAVPDDDLTELCIF</sequence>
<evidence type="ECO:0000256" key="1">
    <source>
        <dbReference type="SAM" id="MobiDB-lite"/>
    </source>
</evidence>
<dbReference type="AlphaFoldDB" id="A0A9R1UPH9"/>
<dbReference type="Proteomes" id="UP000235145">
    <property type="component" value="Unassembled WGS sequence"/>
</dbReference>
<comment type="caution">
    <text evidence="2">The sequence shown here is derived from an EMBL/GenBank/DDBJ whole genome shotgun (WGS) entry which is preliminary data.</text>
</comment>
<protein>
    <submittedName>
        <fullName evidence="2">Uncharacterized protein</fullName>
    </submittedName>
</protein>
<dbReference type="OrthoDB" id="1915143at2759"/>
<dbReference type="PANTHER" id="PTHR31115:SF2">
    <property type="entry name" value="OS05G0107300 PROTEIN"/>
    <property type="match status" value="1"/>
</dbReference>
<feature type="compositionally biased region" description="Polar residues" evidence="1">
    <location>
        <begin position="371"/>
        <end position="383"/>
    </location>
</feature>
<feature type="compositionally biased region" description="Polar residues" evidence="1">
    <location>
        <begin position="229"/>
        <end position="257"/>
    </location>
</feature>
<feature type="compositionally biased region" description="Polar residues" evidence="1">
    <location>
        <begin position="163"/>
        <end position="175"/>
    </location>
</feature>
<reference evidence="2 3" key="1">
    <citation type="journal article" date="2017" name="Nat. Commun.">
        <title>Genome assembly with in vitro proximity ligation data and whole-genome triplication in lettuce.</title>
        <authorList>
            <person name="Reyes-Chin-Wo S."/>
            <person name="Wang Z."/>
            <person name="Yang X."/>
            <person name="Kozik A."/>
            <person name="Arikit S."/>
            <person name="Song C."/>
            <person name="Xia L."/>
            <person name="Froenicke L."/>
            <person name="Lavelle D.O."/>
            <person name="Truco M.J."/>
            <person name="Xia R."/>
            <person name="Zhu S."/>
            <person name="Xu C."/>
            <person name="Xu H."/>
            <person name="Xu X."/>
            <person name="Cox K."/>
            <person name="Korf I."/>
            <person name="Meyers B.C."/>
            <person name="Michelmore R.W."/>
        </authorList>
    </citation>
    <scope>NUCLEOTIDE SEQUENCE [LARGE SCALE GENOMIC DNA]</scope>
    <source>
        <strain evidence="3">cv. Salinas</strain>
        <tissue evidence="2">Seedlings</tissue>
    </source>
</reference>
<proteinExistence type="predicted"/>